<name>A0A377KP20_ENTCA</name>
<dbReference type="InterPro" id="IPR050270">
    <property type="entry name" value="DegV_domain_contain"/>
</dbReference>
<evidence type="ECO:0000313" key="3">
    <source>
        <dbReference type="EMBL" id="RHK05315.1"/>
    </source>
</evidence>
<dbReference type="EMBL" id="QRMZ01000021">
    <property type="protein sequence ID" value="RHK05315.1"/>
    <property type="molecule type" value="Genomic_DNA"/>
</dbReference>
<dbReference type="Gene3D" id="3.40.50.10440">
    <property type="entry name" value="Dihydroxyacetone kinase, domain 1"/>
    <property type="match status" value="1"/>
</dbReference>
<dbReference type="GeneID" id="15140618"/>
<evidence type="ECO:0000256" key="2">
    <source>
        <dbReference type="ARBA" id="ARBA00023121"/>
    </source>
</evidence>
<dbReference type="SUPFAM" id="SSF82549">
    <property type="entry name" value="DAK1/DegV-like"/>
    <property type="match status" value="1"/>
</dbReference>
<dbReference type="PROSITE" id="PS51482">
    <property type="entry name" value="DEGV"/>
    <property type="match status" value="1"/>
</dbReference>
<dbReference type="GO" id="GO:0008289">
    <property type="term" value="F:lipid binding"/>
    <property type="evidence" value="ECO:0007669"/>
    <property type="project" value="UniProtKB-KW"/>
</dbReference>
<gene>
    <name evidence="3" type="ORF">DW084_14360</name>
</gene>
<dbReference type="NCBIfam" id="TIGR00762">
    <property type="entry name" value="DegV"/>
    <property type="match status" value="1"/>
</dbReference>
<dbReference type="PANTHER" id="PTHR33434:SF2">
    <property type="entry name" value="FATTY ACID-BINDING PROTEIN TM_1468"/>
    <property type="match status" value="1"/>
</dbReference>
<comment type="function">
    <text evidence="1">May bind long-chain fatty acids, such as palmitate, and may play a role in lipid transport or fatty acid metabolism.</text>
</comment>
<dbReference type="PANTHER" id="PTHR33434">
    <property type="entry name" value="DEGV DOMAIN-CONTAINING PROTEIN DR_1986-RELATED"/>
    <property type="match status" value="1"/>
</dbReference>
<protein>
    <submittedName>
        <fullName evidence="3">DegV family protein</fullName>
    </submittedName>
</protein>
<sequence length="291" mass="32136">MFQIMTDSCCDLPAARLAELDVAYIPMLIELDGKEYIDDMGKEFDTEWFLGKLKEHAQPTTSQINVGRYMEYFRPYVEAGTPVLYLGFSSGMSGSFQSAVQAVALLKEEYKEVAITLIDTRSASLGEGFLVAEAAQQKAQGRSLLEVSQWVEENKLRLDSWVTVDDLKQLERGGRISKTAAAIGGLLNVKPIITVDTAGKLRSVDRVRGRNKAIQKIVDQTIANLHESKTNTVYFANAGDAEAAEKVIKRLTEKIPDIIIHHYPLGPTISSHTGYGCLALFSFGKARLEQA</sequence>
<keyword evidence="2" id="KW-0446">Lipid-binding</keyword>
<proteinExistence type="predicted"/>
<dbReference type="InterPro" id="IPR003797">
    <property type="entry name" value="DegV"/>
</dbReference>
<dbReference type="InterPro" id="IPR043168">
    <property type="entry name" value="DegV_C"/>
</dbReference>
<dbReference type="RefSeq" id="WP_005226378.1">
    <property type="nucleotide sequence ID" value="NZ_BAAAXK010000013.1"/>
</dbReference>
<evidence type="ECO:0000313" key="4">
    <source>
        <dbReference type="Proteomes" id="UP000286288"/>
    </source>
</evidence>
<dbReference type="Pfam" id="PF02645">
    <property type="entry name" value="DegV"/>
    <property type="match status" value="1"/>
</dbReference>
<dbReference type="Gene3D" id="3.30.1180.10">
    <property type="match status" value="1"/>
</dbReference>
<accession>A0A377KP20</accession>
<evidence type="ECO:0000256" key="1">
    <source>
        <dbReference type="ARBA" id="ARBA00003238"/>
    </source>
</evidence>
<reference evidence="3 4" key="1">
    <citation type="submission" date="2018-08" db="EMBL/GenBank/DDBJ databases">
        <title>A genome reference for cultivated species of the human gut microbiota.</title>
        <authorList>
            <person name="Zou Y."/>
            <person name="Xue W."/>
            <person name="Luo G."/>
        </authorList>
    </citation>
    <scope>NUCLEOTIDE SEQUENCE [LARGE SCALE GENOMIC DNA]</scope>
    <source>
        <strain evidence="3 4">AF48-16</strain>
    </source>
</reference>
<dbReference type="AlphaFoldDB" id="A0A377KP20"/>
<dbReference type="Gene3D" id="2.20.28.50">
    <property type="entry name" value="degv family protein"/>
    <property type="match status" value="1"/>
</dbReference>
<organism evidence="3 4">
    <name type="scientific">Enterococcus casseliflavus</name>
    <name type="common">Enterococcus flavescens</name>
    <dbReference type="NCBI Taxonomy" id="37734"/>
    <lineage>
        <taxon>Bacteria</taxon>
        <taxon>Bacillati</taxon>
        <taxon>Bacillota</taxon>
        <taxon>Bacilli</taxon>
        <taxon>Lactobacillales</taxon>
        <taxon>Enterococcaceae</taxon>
        <taxon>Enterococcus</taxon>
    </lineage>
</organism>
<dbReference type="Proteomes" id="UP000286288">
    <property type="component" value="Unassembled WGS sequence"/>
</dbReference>
<comment type="caution">
    <text evidence="3">The sequence shown here is derived from an EMBL/GenBank/DDBJ whole genome shotgun (WGS) entry which is preliminary data.</text>
</comment>